<name>A0A1W1UTT6_9DEIO</name>
<dbReference type="RefSeq" id="WP_084046894.1">
    <property type="nucleotide sequence ID" value="NZ_FWWU01000007.1"/>
</dbReference>
<dbReference type="AlphaFoldDB" id="A0A1W1UTT6"/>
<dbReference type="Proteomes" id="UP000192582">
    <property type="component" value="Unassembled WGS sequence"/>
</dbReference>
<accession>A0A1W1UTT6</accession>
<organism evidence="1 2">
    <name type="scientific">Deinococcus hopiensis KR-140</name>
    <dbReference type="NCBI Taxonomy" id="695939"/>
    <lineage>
        <taxon>Bacteria</taxon>
        <taxon>Thermotogati</taxon>
        <taxon>Deinococcota</taxon>
        <taxon>Deinococci</taxon>
        <taxon>Deinococcales</taxon>
        <taxon>Deinococcaceae</taxon>
        <taxon>Deinococcus</taxon>
    </lineage>
</organism>
<gene>
    <name evidence="1" type="ORF">SAMN00790413_05171</name>
</gene>
<proteinExistence type="predicted"/>
<reference evidence="1 2" key="1">
    <citation type="submission" date="2017-04" db="EMBL/GenBank/DDBJ databases">
        <authorList>
            <person name="Afonso C.L."/>
            <person name="Miller P.J."/>
            <person name="Scott M.A."/>
            <person name="Spackman E."/>
            <person name="Goraichik I."/>
            <person name="Dimitrov K.M."/>
            <person name="Suarez D.L."/>
            <person name="Swayne D.E."/>
        </authorList>
    </citation>
    <scope>NUCLEOTIDE SEQUENCE [LARGE SCALE GENOMIC DNA]</scope>
    <source>
        <strain evidence="1 2">KR-140</strain>
    </source>
</reference>
<sequence length="180" mass="19413">MTLPPPEMPEARLIALIQQQEAQGRVRAARLPVDEPTAAALTAYGADRVTLFVFNRRHLYDVRGNLVTMGELIAELAPLLWPTAANQTSNGLQRAGQRAPGSDLTEVQAAHLHQWATIAIGPLLPAPRGATVLHVTPLLPSHLRASHEVSLTTPNGTYMSDTDRPADVLLGALHALLPKR</sequence>
<dbReference type="EMBL" id="FWWU01000007">
    <property type="protein sequence ID" value="SMB84517.1"/>
    <property type="molecule type" value="Genomic_DNA"/>
</dbReference>
<evidence type="ECO:0000313" key="1">
    <source>
        <dbReference type="EMBL" id="SMB84517.1"/>
    </source>
</evidence>
<protein>
    <submittedName>
        <fullName evidence="1">Uncharacterized protein</fullName>
    </submittedName>
</protein>
<evidence type="ECO:0000313" key="2">
    <source>
        <dbReference type="Proteomes" id="UP000192582"/>
    </source>
</evidence>
<keyword evidence="2" id="KW-1185">Reference proteome</keyword>